<evidence type="ECO:0000256" key="7">
    <source>
        <dbReference type="SAM" id="SignalP"/>
    </source>
</evidence>
<comment type="caution">
    <text evidence="9">The sequence shown here is derived from an EMBL/GenBank/DDBJ whole genome shotgun (WGS) entry which is preliminary data.</text>
</comment>
<evidence type="ECO:0000259" key="8">
    <source>
        <dbReference type="Pfam" id="PF02462"/>
    </source>
</evidence>
<evidence type="ECO:0000313" key="10">
    <source>
        <dbReference type="Proteomes" id="UP001298424"/>
    </source>
</evidence>
<feature type="signal peptide" evidence="7">
    <location>
        <begin position="1"/>
        <end position="19"/>
    </location>
</feature>
<keyword evidence="6" id="KW-0998">Cell outer membrane</keyword>
<dbReference type="InterPro" id="IPR003394">
    <property type="entry name" value="Porin_opacity"/>
</dbReference>
<organism evidence="9 10">
    <name type="scientific">Kingella pumchi</name>
    <dbReference type="NCBI Taxonomy" id="2779506"/>
    <lineage>
        <taxon>Bacteria</taxon>
        <taxon>Pseudomonadati</taxon>
        <taxon>Pseudomonadota</taxon>
        <taxon>Betaproteobacteria</taxon>
        <taxon>Neisseriales</taxon>
        <taxon>Neisseriaceae</taxon>
        <taxon>Kingella</taxon>
    </lineage>
</organism>
<keyword evidence="10" id="KW-1185">Reference proteome</keyword>
<name>A0ABS9NQ71_9NEIS</name>
<dbReference type="Pfam" id="PF02462">
    <property type="entry name" value="Opacity"/>
    <property type="match status" value="1"/>
</dbReference>
<evidence type="ECO:0000256" key="3">
    <source>
        <dbReference type="ARBA" id="ARBA00022452"/>
    </source>
</evidence>
<dbReference type="InterPro" id="IPR011250">
    <property type="entry name" value="OMP/PagP_B-barrel"/>
</dbReference>
<evidence type="ECO:0000256" key="4">
    <source>
        <dbReference type="ARBA" id="ARBA00022692"/>
    </source>
</evidence>
<proteinExistence type="inferred from homology"/>
<evidence type="ECO:0000256" key="6">
    <source>
        <dbReference type="ARBA" id="ARBA00023237"/>
    </source>
</evidence>
<keyword evidence="4" id="KW-0812">Transmembrane</keyword>
<comment type="similarity">
    <text evidence="2">Belongs to the opacity porin family.</text>
</comment>
<dbReference type="SUPFAM" id="SSF56925">
    <property type="entry name" value="OMPA-like"/>
    <property type="match status" value="1"/>
</dbReference>
<evidence type="ECO:0000256" key="5">
    <source>
        <dbReference type="ARBA" id="ARBA00023136"/>
    </source>
</evidence>
<dbReference type="Proteomes" id="UP001298424">
    <property type="component" value="Unassembled WGS sequence"/>
</dbReference>
<feature type="domain" description="Porin opacity type" evidence="8">
    <location>
        <begin position="56"/>
        <end position="191"/>
    </location>
</feature>
<dbReference type="EMBL" id="JAKOOW010000037">
    <property type="protein sequence ID" value="MCG6504949.1"/>
    <property type="molecule type" value="Genomic_DNA"/>
</dbReference>
<feature type="chain" id="PRO_5045523168" evidence="7">
    <location>
        <begin position="20"/>
        <end position="191"/>
    </location>
</feature>
<keyword evidence="5" id="KW-0472">Membrane</keyword>
<evidence type="ECO:0000256" key="2">
    <source>
        <dbReference type="ARBA" id="ARBA00009830"/>
    </source>
</evidence>
<evidence type="ECO:0000256" key="1">
    <source>
        <dbReference type="ARBA" id="ARBA00004442"/>
    </source>
</evidence>
<evidence type="ECO:0000313" key="9">
    <source>
        <dbReference type="EMBL" id="MCG6504949.1"/>
    </source>
</evidence>
<keyword evidence="3" id="KW-1134">Transmembrane beta strand</keyword>
<comment type="subcellular location">
    <subcellularLocation>
        <location evidence="1">Cell outer membrane</location>
    </subcellularLocation>
</comment>
<protein>
    <submittedName>
        <fullName evidence="9">Opacity family porin</fullName>
    </submittedName>
</protein>
<dbReference type="RefSeq" id="WP_238748508.1">
    <property type="nucleotide sequence ID" value="NZ_JAKOOW010000037.1"/>
</dbReference>
<keyword evidence="7" id="KW-0732">Signal</keyword>
<dbReference type="Gene3D" id="2.40.160.20">
    <property type="match status" value="1"/>
</dbReference>
<sequence>MKKVLVLVLSAGLSAAAFAGSPGFYVQGDVGYAGVHAKEDGEKLSEKGFSPRISGGYDFGSVRVAADYTHYKNLNASGSDGNERYHLRLKNRSLGVSGIYDFDIDAPVKPYVGARLALNRISSDYSESAPGYSYSDHNSKTKLGVGAMVGASYNVSDNIAVDAGYRRNYWGKFDGVKVHSNELHGGVRVKF</sequence>
<accession>A0ABS9NQ71</accession>
<gene>
    <name evidence="9" type="ORF">MB824_10630</name>
</gene>
<reference evidence="9 10" key="1">
    <citation type="submission" date="2022-02" db="EMBL/GenBank/DDBJ databases">
        <title>Genome sequence data of Kingella unionensis sp. nov. strain CICC 24913 (CCUG 75125).</title>
        <authorList>
            <person name="Xiao M."/>
        </authorList>
    </citation>
    <scope>NUCLEOTIDE SEQUENCE [LARGE SCALE GENOMIC DNA]</scope>
    <source>
        <strain evidence="9 10">CICC 24913</strain>
    </source>
</reference>